<dbReference type="GO" id="GO:0003723">
    <property type="term" value="F:RNA binding"/>
    <property type="evidence" value="ECO:0007669"/>
    <property type="project" value="UniProtKB-KW"/>
</dbReference>
<comment type="caution">
    <text evidence="7">The sequence shown here is derived from an EMBL/GenBank/DDBJ whole genome shotgun (WGS) entry which is preliminary data.</text>
</comment>
<dbReference type="InterPro" id="IPR002942">
    <property type="entry name" value="S4_RNA-bd"/>
</dbReference>
<feature type="domain" description="RNA-binding S4" evidence="6">
    <location>
        <begin position="4"/>
        <end position="67"/>
    </location>
</feature>
<proteinExistence type="inferred from homology"/>
<dbReference type="PANTHER" id="PTHR47683:SF4">
    <property type="entry name" value="PSEUDOURIDINE SYNTHASE"/>
    <property type="match status" value="1"/>
</dbReference>
<dbReference type="Gene3D" id="3.10.290.10">
    <property type="entry name" value="RNA-binding S4 domain"/>
    <property type="match status" value="1"/>
</dbReference>
<evidence type="ECO:0000313" key="8">
    <source>
        <dbReference type="Proteomes" id="UP001154420"/>
    </source>
</evidence>
<dbReference type="InterPro" id="IPR020103">
    <property type="entry name" value="PsdUridine_synth_cat_dom_sf"/>
</dbReference>
<dbReference type="InterPro" id="IPR018496">
    <property type="entry name" value="PsdUridine_synth_RsuA/RluB_CS"/>
</dbReference>
<evidence type="ECO:0000259" key="6">
    <source>
        <dbReference type="SMART" id="SM00363"/>
    </source>
</evidence>
<dbReference type="InterPro" id="IPR036986">
    <property type="entry name" value="S4_RNA-bd_sf"/>
</dbReference>
<dbReference type="Gene3D" id="3.30.70.1560">
    <property type="entry name" value="Alpha-L RNA-binding motif"/>
    <property type="match status" value="1"/>
</dbReference>
<dbReference type="AlphaFoldDB" id="A0A9X5GQX6"/>
<dbReference type="PROSITE" id="PS01149">
    <property type="entry name" value="PSI_RSU"/>
    <property type="match status" value="1"/>
</dbReference>
<dbReference type="EMBL" id="QZDT01000002">
    <property type="protein sequence ID" value="NBJ91480.1"/>
    <property type="molecule type" value="Genomic_DNA"/>
</dbReference>
<dbReference type="SMART" id="SM00363">
    <property type="entry name" value="S4"/>
    <property type="match status" value="1"/>
</dbReference>
<dbReference type="CDD" id="cd02553">
    <property type="entry name" value="PseudoU_synth_RsuA"/>
    <property type="match status" value="1"/>
</dbReference>
<evidence type="ECO:0000313" key="7">
    <source>
        <dbReference type="EMBL" id="NBJ91480.1"/>
    </source>
</evidence>
<evidence type="ECO:0000256" key="5">
    <source>
        <dbReference type="RuleBase" id="RU003887"/>
    </source>
</evidence>
<comment type="similarity">
    <text evidence="1 5">Belongs to the pseudouridine synthase RsuA family.</text>
</comment>
<dbReference type="Gene3D" id="3.30.70.580">
    <property type="entry name" value="Pseudouridine synthase I, catalytic domain, N-terminal subdomain"/>
    <property type="match status" value="1"/>
</dbReference>
<dbReference type="InterPro" id="IPR042092">
    <property type="entry name" value="PsdUridine_s_RsuA/RluB/E/F_cat"/>
</dbReference>
<dbReference type="EC" id="5.4.99.-" evidence="5"/>
<sequence length="246" mass="27978">MMFMRIDKLLCEMNIGSRSQVKEYIRKGQIFINGVKVMRPEMQVEEDALQICCNGKEYSYRPYVYYMMNKPSGIVTATSDKKDKTVLDLLKEQLKAQYEGDLAGIPVKDIFPVGRLDKDTVGLLLLTNNGPLAHRLLSPKKHVPKRYLVKTDSPLGEEGLMRLTQGVRIGEHEITLPAEISEADEENTYFITITEGKYHQVKRMFQAAGAKVIYLKRLSMGSLSLDEELLEGQIRELTKKEVADLC</sequence>
<accession>A0A9X5GQX6</accession>
<dbReference type="SUPFAM" id="SSF55174">
    <property type="entry name" value="Alpha-L RNA-binding motif"/>
    <property type="match status" value="1"/>
</dbReference>
<gene>
    <name evidence="7" type="ORF">D5281_02480</name>
</gene>
<dbReference type="SUPFAM" id="SSF55120">
    <property type="entry name" value="Pseudouridine synthase"/>
    <property type="match status" value="1"/>
</dbReference>
<dbReference type="GO" id="GO:0120159">
    <property type="term" value="F:rRNA pseudouridine synthase activity"/>
    <property type="evidence" value="ECO:0007669"/>
    <property type="project" value="UniProtKB-ARBA"/>
</dbReference>
<keyword evidence="3 5" id="KW-0413">Isomerase</keyword>
<dbReference type="Proteomes" id="UP001154420">
    <property type="component" value="Unassembled WGS sequence"/>
</dbReference>
<reference evidence="7" key="1">
    <citation type="submission" date="2018-09" db="EMBL/GenBank/DDBJ databases">
        <title>Murine metabolic-syndrome-specific gut microbial biobank.</title>
        <authorList>
            <person name="Liu C."/>
        </authorList>
    </citation>
    <scope>NUCLEOTIDE SEQUENCE</scope>
    <source>
        <strain evidence="7">D42-62</strain>
    </source>
</reference>
<dbReference type="GO" id="GO:0000455">
    <property type="term" value="P:enzyme-directed rRNA pseudouridine synthesis"/>
    <property type="evidence" value="ECO:0007669"/>
    <property type="project" value="UniProtKB-ARBA"/>
</dbReference>
<dbReference type="InterPro" id="IPR000748">
    <property type="entry name" value="PsdUridine_synth_RsuA/RluB/E/F"/>
</dbReference>
<evidence type="ECO:0000256" key="2">
    <source>
        <dbReference type="ARBA" id="ARBA00022884"/>
    </source>
</evidence>
<evidence type="ECO:0000256" key="1">
    <source>
        <dbReference type="ARBA" id="ARBA00008348"/>
    </source>
</evidence>
<keyword evidence="2 4" id="KW-0694">RNA-binding</keyword>
<dbReference type="InterPro" id="IPR006145">
    <property type="entry name" value="PsdUridine_synth_RsuA/RluA"/>
</dbReference>
<evidence type="ECO:0000256" key="3">
    <source>
        <dbReference type="ARBA" id="ARBA00023235"/>
    </source>
</evidence>
<organism evidence="7 8">
    <name type="scientific">Parablautia muri</name>
    <dbReference type="NCBI Taxonomy" id="2320879"/>
    <lineage>
        <taxon>Bacteria</taxon>
        <taxon>Bacillati</taxon>
        <taxon>Bacillota</taxon>
        <taxon>Clostridia</taxon>
        <taxon>Lachnospirales</taxon>
        <taxon>Lachnospiraceae</taxon>
        <taxon>Parablautia</taxon>
    </lineage>
</organism>
<dbReference type="Pfam" id="PF00849">
    <property type="entry name" value="PseudoU_synth_2"/>
    <property type="match status" value="1"/>
</dbReference>
<protein>
    <recommendedName>
        <fullName evidence="5">Pseudouridine synthase</fullName>
        <ecNumber evidence="5">5.4.99.-</ecNumber>
    </recommendedName>
</protein>
<dbReference type="Pfam" id="PF01479">
    <property type="entry name" value="S4"/>
    <property type="match status" value="1"/>
</dbReference>
<dbReference type="PROSITE" id="PS50889">
    <property type="entry name" value="S4"/>
    <property type="match status" value="1"/>
</dbReference>
<dbReference type="NCBIfam" id="TIGR00093">
    <property type="entry name" value="pseudouridine synthase"/>
    <property type="match status" value="1"/>
</dbReference>
<dbReference type="CDD" id="cd00165">
    <property type="entry name" value="S4"/>
    <property type="match status" value="1"/>
</dbReference>
<evidence type="ECO:0000256" key="4">
    <source>
        <dbReference type="PROSITE-ProRule" id="PRU00182"/>
    </source>
</evidence>
<name>A0A9X5GQX6_9FIRM</name>
<dbReference type="InterPro" id="IPR020094">
    <property type="entry name" value="TruA/RsuA/RluB/E/F_N"/>
</dbReference>
<keyword evidence="8" id="KW-1185">Reference proteome</keyword>
<dbReference type="PANTHER" id="PTHR47683">
    <property type="entry name" value="PSEUDOURIDINE SYNTHASE FAMILY PROTEIN-RELATED"/>
    <property type="match status" value="1"/>
</dbReference>
<dbReference type="InterPro" id="IPR050343">
    <property type="entry name" value="RsuA_PseudoU_synthase"/>
</dbReference>